<reference evidence="2 3" key="1">
    <citation type="submission" date="2016-09" db="EMBL/GenBank/DDBJ databases">
        <title>Extensive genetic diversity and differential bi-allelic expression allows diatom success in the polar Southern Ocean.</title>
        <authorList>
            <consortium name="DOE Joint Genome Institute"/>
            <person name="Mock T."/>
            <person name="Otillar R.P."/>
            <person name="Strauss J."/>
            <person name="Dupont C."/>
            <person name="Frickenhaus S."/>
            <person name="Maumus F."/>
            <person name="Mcmullan M."/>
            <person name="Sanges R."/>
            <person name="Schmutz J."/>
            <person name="Toseland A."/>
            <person name="Valas R."/>
            <person name="Veluchamy A."/>
            <person name="Ward B.J."/>
            <person name="Allen A."/>
            <person name="Barry K."/>
            <person name="Falciatore A."/>
            <person name="Ferrante M."/>
            <person name="Fortunato A.E."/>
            <person name="Gloeckner G."/>
            <person name="Gruber A."/>
            <person name="Hipkin R."/>
            <person name="Janech M."/>
            <person name="Kroth P."/>
            <person name="Leese F."/>
            <person name="Lindquist E."/>
            <person name="Lyon B.R."/>
            <person name="Martin J."/>
            <person name="Mayer C."/>
            <person name="Parker M."/>
            <person name="Quesneville H."/>
            <person name="Raymond J."/>
            <person name="Uhlig C."/>
            <person name="Valentin K.U."/>
            <person name="Worden A.Z."/>
            <person name="Armbrust E.V."/>
            <person name="Bowler C."/>
            <person name="Green B."/>
            <person name="Moulton V."/>
            <person name="Van Oosterhout C."/>
            <person name="Grigoriev I."/>
        </authorList>
    </citation>
    <scope>NUCLEOTIDE SEQUENCE [LARGE SCALE GENOMIC DNA]</scope>
    <source>
        <strain evidence="2 3">CCMP1102</strain>
    </source>
</reference>
<accession>A0A1E7F3P7</accession>
<evidence type="ECO:0000313" key="2">
    <source>
        <dbReference type="EMBL" id="OEU12625.1"/>
    </source>
</evidence>
<keyword evidence="1" id="KW-0472">Membrane</keyword>
<dbReference type="InParanoid" id="A0A1E7F3P7"/>
<feature type="transmembrane region" description="Helical" evidence="1">
    <location>
        <begin position="27"/>
        <end position="44"/>
    </location>
</feature>
<protein>
    <submittedName>
        <fullName evidence="2">Uncharacterized protein</fullName>
    </submittedName>
</protein>
<gene>
    <name evidence="2" type="ORF">FRACYDRAFT_270409</name>
</gene>
<proteinExistence type="predicted"/>
<evidence type="ECO:0000256" key="1">
    <source>
        <dbReference type="SAM" id="Phobius"/>
    </source>
</evidence>
<dbReference type="Proteomes" id="UP000095751">
    <property type="component" value="Unassembled WGS sequence"/>
</dbReference>
<keyword evidence="3" id="KW-1185">Reference proteome</keyword>
<name>A0A1E7F3P7_9STRA</name>
<dbReference type="AlphaFoldDB" id="A0A1E7F3P7"/>
<evidence type="ECO:0000313" key="3">
    <source>
        <dbReference type="Proteomes" id="UP000095751"/>
    </source>
</evidence>
<keyword evidence="1" id="KW-1133">Transmembrane helix</keyword>
<dbReference type="KEGG" id="fcy:FRACYDRAFT_270409"/>
<organism evidence="2 3">
    <name type="scientific">Fragilariopsis cylindrus CCMP1102</name>
    <dbReference type="NCBI Taxonomy" id="635003"/>
    <lineage>
        <taxon>Eukaryota</taxon>
        <taxon>Sar</taxon>
        <taxon>Stramenopiles</taxon>
        <taxon>Ochrophyta</taxon>
        <taxon>Bacillariophyta</taxon>
        <taxon>Bacillariophyceae</taxon>
        <taxon>Bacillariophycidae</taxon>
        <taxon>Bacillariales</taxon>
        <taxon>Bacillariaceae</taxon>
        <taxon>Fragilariopsis</taxon>
    </lineage>
</organism>
<feature type="transmembrane region" description="Helical" evidence="1">
    <location>
        <begin position="56"/>
        <end position="75"/>
    </location>
</feature>
<dbReference type="EMBL" id="KV784364">
    <property type="protein sequence ID" value="OEU12625.1"/>
    <property type="molecule type" value="Genomic_DNA"/>
</dbReference>
<keyword evidence="1" id="KW-0812">Transmembrane</keyword>
<sequence>MMMAKLPLEEEDKDETTTYTRIEDGSFVGVFTVAFGFLLVQYFGNTIENKDFINEYGVIIILLAGSTTAGISRFIRNK</sequence>